<dbReference type="SUPFAM" id="SSF51735">
    <property type="entry name" value="NAD(P)-binding Rossmann-fold domains"/>
    <property type="match status" value="1"/>
</dbReference>
<dbReference type="FunFam" id="3.40.50.720:FF:000173">
    <property type="entry name" value="3-oxoacyl-[acyl-carrier protein] reductase"/>
    <property type="match status" value="1"/>
</dbReference>
<reference evidence="5 6" key="1">
    <citation type="submission" date="2017-05" db="EMBL/GenBank/DDBJ databases">
        <authorList>
            <person name="Song R."/>
            <person name="Chenine A.L."/>
            <person name="Ruprecht R.M."/>
        </authorList>
    </citation>
    <scope>NUCLEOTIDE SEQUENCE [LARGE SCALE GENOMIC DNA]</scope>
    <source>
        <strain evidence="5 6">DSM 26136</strain>
    </source>
</reference>
<evidence type="ECO:0000256" key="2">
    <source>
        <dbReference type="ARBA" id="ARBA00023002"/>
    </source>
</evidence>
<evidence type="ECO:0000313" key="5">
    <source>
        <dbReference type="EMBL" id="ARU04987.1"/>
    </source>
</evidence>
<dbReference type="Pfam" id="PF00106">
    <property type="entry name" value="adh_short"/>
    <property type="match status" value="1"/>
</dbReference>
<dbReference type="Gene3D" id="3.40.50.720">
    <property type="entry name" value="NAD(P)-binding Rossmann-like Domain"/>
    <property type="match status" value="1"/>
</dbReference>
<evidence type="ECO:0000256" key="3">
    <source>
        <dbReference type="RuleBase" id="RU000363"/>
    </source>
</evidence>
<dbReference type="InterPro" id="IPR036291">
    <property type="entry name" value="NAD(P)-bd_dom_sf"/>
</dbReference>
<keyword evidence="2" id="KW-0560">Oxidoreductase</keyword>
<evidence type="ECO:0000256" key="1">
    <source>
        <dbReference type="ARBA" id="ARBA00006484"/>
    </source>
</evidence>
<protein>
    <submittedName>
        <fullName evidence="5">3-oxoacyl-ACP reductase</fullName>
    </submittedName>
</protein>
<sequence length="259" mass="26512">MPTETATEATTGRGDAQRVRWALVTGASGDIGAAVATTLAAQGLAVWVHANRNAARADAVVASIEAAGGQARPIVFDVADGAACAAAVAQMLAVAPIQVLVNNAGVHDDAVMPGMRAEQWQRVIDVNLNGFFNVTQPLLLPMLRTRWGRIVNVTSVAGQAGNRGQVNYAAAKGGLHAATKALALEVASRGVTVNAVAPGIIATAMSADTFDAARIKQLVPVQRAGQAQEVADLVAFLASERAGYITAQTLAINGGMWAA</sequence>
<organism evidence="5 6">
    <name type="scientific">Comamonas serinivorans</name>
    <dbReference type="NCBI Taxonomy" id="1082851"/>
    <lineage>
        <taxon>Bacteria</taxon>
        <taxon>Pseudomonadati</taxon>
        <taxon>Pseudomonadota</taxon>
        <taxon>Betaproteobacteria</taxon>
        <taxon>Burkholderiales</taxon>
        <taxon>Comamonadaceae</taxon>
        <taxon>Comamonas</taxon>
    </lineage>
</organism>
<dbReference type="EMBL" id="CP021455">
    <property type="protein sequence ID" value="ARU04987.1"/>
    <property type="molecule type" value="Genomic_DNA"/>
</dbReference>
<dbReference type="Proteomes" id="UP000196138">
    <property type="component" value="Chromosome"/>
</dbReference>
<dbReference type="InterPro" id="IPR050259">
    <property type="entry name" value="SDR"/>
</dbReference>
<name>A0A1Y0EN12_9BURK</name>
<dbReference type="NCBIfam" id="NF004200">
    <property type="entry name" value="PRK05653.1-5"/>
    <property type="match status" value="1"/>
</dbReference>
<evidence type="ECO:0000313" key="6">
    <source>
        <dbReference type="Proteomes" id="UP000196138"/>
    </source>
</evidence>
<evidence type="ECO:0000259" key="4">
    <source>
        <dbReference type="SMART" id="SM00822"/>
    </source>
</evidence>
<accession>A0A1Y0EN12</accession>
<feature type="domain" description="Ketoreductase" evidence="4">
    <location>
        <begin position="20"/>
        <end position="204"/>
    </location>
</feature>
<dbReference type="RefSeq" id="WP_087280638.1">
    <property type="nucleotide sequence ID" value="NZ_CP021455.1"/>
</dbReference>
<dbReference type="KEGG" id="cser:CCO03_10095"/>
<proteinExistence type="inferred from homology"/>
<dbReference type="PRINTS" id="PR00080">
    <property type="entry name" value="SDRFAMILY"/>
</dbReference>
<dbReference type="GO" id="GO:0016491">
    <property type="term" value="F:oxidoreductase activity"/>
    <property type="evidence" value="ECO:0007669"/>
    <property type="project" value="UniProtKB-KW"/>
</dbReference>
<dbReference type="PANTHER" id="PTHR42879:SF2">
    <property type="entry name" value="3-OXOACYL-[ACYL-CARRIER-PROTEIN] REDUCTASE FABG"/>
    <property type="match status" value="1"/>
</dbReference>
<dbReference type="NCBIfam" id="NF009466">
    <property type="entry name" value="PRK12826.1-2"/>
    <property type="match status" value="1"/>
</dbReference>
<dbReference type="AlphaFoldDB" id="A0A1Y0EN12"/>
<dbReference type="InterPro" id="IPR002347">
    <property type="entry name" value="SDR_fam"/>
</dbReference>
<dbReference type="OrthoDB" id="9802564at2"/>
<gene>
    <name evidence="5" type="ORF">CCO03_10095</name>
</gene>
<dbReference type="PANTHER" id="PTHR42879">
    <property type="entry name" value="3-OXOACYL-(ACYL-CARRIER-PROTEIN) REDUCTASE"/>
    <property type="match status" value="1"/>
</dbReference>
<dbReference type="SMART" id="SM00822">
    <property type="entry name" value="PKS_KR"/>
    <property type="match status" value="1"/>
</dbReference>
<keyword evidence="6" id="KW-1185">Reference proteome</keyword>
<comment type="similarity">
    <text evidence="1 3">Belongs to the short-chain dehydrogenases/reductases (SDR) family.</text>
</comment>
<dbReference type="PRINTS" id="PR00081">
    <property type="entry name" value="GDHRDH"/>
</dbReference>
<dbReference type="InterPro" id="IPR057326">
    <property type="entry name" value="KR_dom"/>
</dbReference>